<protein>
    <recommendedName>
        <fullName evidence="1">DUF3669 domain-containing protein</fullName>
    </recommendedName>
</protein>
<feature type="non-terminal residue" evidence="2">
    <location>
        <position position="1"/>
    </location>
</feature>
<proteinExistence type="predicted"/>
<evidence type="ECO:0000313" key="2">
    <source>
        <dbReference type="EMBL" id="KAH9836033.1"/>
    </source>
</evidence>
<dbReference type="GeneID" id="72000428"/>
<evidence type="ECO:0000313" key="3">
    <source>
        <dbReference type="Proteomes" id="UP000814176"/>
    </source>
</evidence>
<dbReference type="Proteomes" id="UP000814176">
    <property type="component" value="Unassembled WGS sequence"/>
</dbReference>
<feature type="non-terminal residue" evidence="2">
    <location>
        <position position="60"/>
    </location>
</feature>
<gene>
    <name evidence="2" type="ORF">C8Q71DRAFT_674417</name>
</gene>
<dbReference type="Pfam" id="PF12417">
    <property type="entry name" value="DUF3669"/>
    <property type="match status" value="1"/>
</dbReference>
<feature type="domain" description="DUF3669" evidence="1">
    <location>
        <begin position="2"/>
        <end position="39"/>
    </location>
</feature>
<dbReference type="RefSeq" id="XP_047778318.1">
    <property type="nucleotide sequence ID" value="XM_047919696.1"/>
</dbReference>
<keyword evidence="3" id="KW-1185">Reference proteome</keyword>
<organism evidence="2 3">
    <name type="scientific">Rhodofomes roseus</name>
    <dbReference type="NCBI Taxonomy" id="34475"/>
    <lineage>
        <taxon>Eukaryota</taxon>
        <taxon>Fungi</taxon>
        <taxon>Dikarya</taxon>
        <taxon>Basidiomycota</taxon>
        <taxon>Agaricomycotina</taxon>
        <taxon>Agaricomycetes</taxon>
        <taxon>Polyporales</taxon>
        <taxon>Rhodofomes</taxon>
    </lineage>
</organism>
<dbReference type="EMBL" id="JADCUA010000011">
    <property type="protein sequence ID" value="KAH9836033.1"/>
    <property type="molecule type" value="Genomic_DNA"/>
</dbReference>
<evidence type="ECO:0000259" key="1">
    <source>
        <dbReference type="Pfam" id="PF12417"/>
    </source>
</evidence>
<reference evidence="2 3" key="1">
    <citation type="journal article" date="2021" name="Environ. Microbiol.">
        <title>Gene family expansions and transcriptome signatures uncover fungal adaptations to wood decay.</title>
        <authorList>
            <person name="Hage H."/>
            <person name="Miyauchi S."/>
            <person name="Viragh M."/>
            <person name="Drula E."/>
            <person name="Min B."/>
            <person name="Chaduli D."/>
            <person name="Navarro D."/>
            <person name="Favel A."/>
            <person name="Norest M."/>
            <person name="Lesage-Meessen L."/>
            <person name="Balint B."/>
            <person name="Merenyi Z."/>
            <person name="de Eugenio L."/>
            <person name="Morin E."/>
            <person name="Martinez A.T."/>
            <person name="Baldrian P."/>
            <person name="Stursova M."/>
            <person name="Martinez M.J."/>
            <person name="Novotny C."/>
            <person name="Magnuson J.K."/>
            <person name="Spatafora J.W."/>
            <person name="Maurice S."/>
            <person name="Pangilinan J."/>
            <person name="Andreopoulos W."/>
            <person name="LaButti K."/>
            <person name="Hundley H."/>
            <person name="Na H."/>
            <person name="Kuo A."/>
            <person name="Barry K."/>
            <person name="Lipzen A."/>
            <person name="Henrissat B."/>
            <person name="Riley R."/>
            <person name="Ahrendt S."/>
            <person name="Nagy L.G."/>
            <person name="Grigoriev I.V."/>
            <person name="Martin F."/>
            <person name="Rosso M.N."/>
        </authorList>
    </citation>
    <scope>NUCLEOTIDE SEQUENCE [LARGE SCALE GENOMIC DNA]</scope>
    <source>
        <strain evidence="2 3">CIRM-BRFM 1785</strain>
    </source>
</reference>
<accession>A0ABQ8KEV7</accession>
<sequence>SGIQGLVDAFFSNDPYYSRPTSGDTLYNVFRSAYLAACADEHEHGAHAFLDAVEAECTRR</sequence>
<dbReference type="InterPro" id="IPR022137">
    <property type="entry name" value="Znf_prot_DUF3669"/>
</dbReference>
<comment type="caution">
    <text evidence="2">The sequence shown here is derived from an EMBL/GenBank/DDBJ whole genome shotgun (WGS) entry which is preliminary data.</text>
</comment>
<name>A0ABQ8KEV7_9APHY</name>